<proteinExistence type="predicted"/>
<accession>A0A2S4MGP7</accession>
<dbReference type="EMBL" id="PQGA01000003">
    <property type="protein sequence ID" value="POR53597.1"/>
    <property type="molecule type" value="Genomic_DNA"/>
</dbReference>
<comment type="caution">
    <text evidence="1">The sequence shown here is derived from an EMBL/GenBank/DDBJ whole genome shotgun (WGS) entry which is preliminary data.</text>
</comment>
<dbReference type="RefSeq" id="WP_146055226.1">
    <property type="nucleotide sequence ID" value="NZ_PQGA01000003.1"/>
</dbReference>
<keyword evidence="2" id="KW-1185">Reference proteome</keyword>
<gene>
    <name evidence="1" type="ORF">B0G62_103169</name>
</gene>
<name>A0A2S4MGP7_9BURK</name>
<organism evidence="1 2">
    <name type="scientific">Paraburkholderia eburnea</name>
    <dbReference type="NCBI Taxonomy" id="1189126"/>
    <lineage>
        <taxon>Bacteria</taxon>
        <taxon>Pseudomonadati</taxon>
        <taxon>Pseudomonadota</taxon>
        <taxon>Betaproteobacteria</taxon>
        <taxon>Burkholderiales</taxon>
        <taxon>Burkholderiaceae</taxon>
        <taxon>Paraburkholderia</taxon>
    </lineage>
</organism>
<protein>
    <submittedName>
        <fullName evidence="1">Uncharacterized protein</fullName>
    </submittedName>
</protein>
<evidence type="ECO:0000313" key="1">
    <source>
        <dbReference type="EMBL" id="POR53597.1"/>
    </source>
</evidence>
<reference evidence="1 2" key="1">
    <citation type="submission" date="2018-01" db="EMBL/GenBank/DDBJ databases">
        <title>Genomic Encyclopedia of Type Strains, Phase III (KMG-III): the genomes of soil and plant-associated and newly described type strains.</title>
        <authorList>
            <person name="Whitman W."/>
        </authorList>
    </citation>
    <scope>NUCLEOTIDE SEQUENCE [LARGE SCALE GENOMIC DNA]</scope>
    <source>
        <strain evidence="1 2">JCM 18070</strain>
    </source>
</reference>
<sequence length="92" mass="10151">MDSEQNDVCGEAMVSRAQYEQLRREHGVLAIITGAFTGAYLYTSPELGPVPESVGWGVDPDSPDGSGTFVYLTPYIAGRKSCLHFPWLRKTR</sequence>
<evidence type="ECO:0000313" key="2">
    <source>
        <dbReference type="Proteomes" id="UP000237381"/>
    </source>
</evidence>
<dbReference type="Proteomes" id="UP000237381">
    <property type="component" value="Unassembled WGS sequence"/>
</dbReference>
<dbReference type="AlphaFoldDB" id="A0A2S4MGP7"/>